<dbReference type="InterPro" id="IPR041577">
    <property type="entry name" value="RT_RNaseH_2"/>
</dbReference>
<dbReference type="Pfam" id="PF17919">
    <property type="entry name" value="RT_RNaseH_2"/>
    <property type="match status" value="1"/>
</dbReference>
<dbReference type="PANTHER" id="PTHR33064">
    <property type="entry name" value="POL PROTEIN"/>
    <property type="match status" value="1"/>
</dbReference>
<evidence type="ECO:0000256" key="5">
    <source>
        <dbReference type="ARBA" id="ARBA00022759"/>
    </source>
</evidence>
<dbReference type="GO" id="GO:0008233">
    <property type="term" value="F:peptidase activity"/>
    <property type="evidence" value="ECO:0007669"/>
    <property type="project" value="UniProtKB-KW"/>
</dbReference>
<keyword evidence="13" id="KW-1185">Reference proteome</keyword>
<dbReference type="Gene3D" id="3.10.20.370">
    <property type="match status" value="1"/>
</dbReference>
<evidence type="ECO:0000256" key="6">
    <source>
        <dbReference type="ARBA" id="ARBA00022801"/>
    </source>
</evidence>
<keyword evidence="3" id="KW-0548">Nucleotidyltransferase</keyword>
<reference evidence="12" key="1">
    <citation type="submission" date="2018-05" db="EMBL/GenBank/DDBJ databases">
        <title>Draft genome of Mucuna pruriens seed.</title>
        <authorList>
            <person name="Nnadi N.E."/>
            <person name="Vos R."/>
            <person name="Hasami M.H."/>
            <person name="Devisetty U.K."/>
            <person name="Aguiy J.C."/>
        </authorList>
    </citation>
    <scope>NUCLEOTIDE SEQUENCE [LARGE SCALE GENOMIC DNA]</scope>
    <source>
        <strain evidence="12">JCA_2017</strain>
    </source>
</reference>
<proteinExistence type="predicted"/>
<feature type="region of interest" description="Disordered" evidence="8">
    <location>
        <begin position="275"/>
        <end position="303"/>
    </location>
</feature>
<gene>
    <name evidence="12" type="ORF">CR513_39432</name>
</gene>
<keyword evidence="4" id="KW-0540">Nuclease</keyword>
<accession>A0A371FP14</accession>
<keyword evidence="6" id="KW-0378">Hydrolase</keyword>
<evidence type="ECO:0000256" key="3">
    <source>
        <dbReference type="ARBA" id="ARBA00022695"/>
    </source>
</evidence>
<feature type="domain" description="Reverse transcriptase" evidence="9">
    <location>
        <begin position="642"/>
        <end position="781"/>
    </location>
</feature>
<keyword evidence="5" id="KW-0255">Endonuclease</keyword>
<dbReference type="Pfam" id="PF00078">
    <property type="entry name" value="RVT_1"/>
    <property type="match status" value="1"/>
</dbReference>
<keyword evidence="2" id="KW-0808">Transferase</keyword>
<dbReference type="InterPro" id="IPR043128">
    <property type="entry name" value="Rev_trsase/Diguanyl_cyclase"/>
</dbReference>
<evidence type="ECO:0000256" key="7">
    <source>
        <dbReference type="ARBA" id="ARBA00022918"/>
    </source>
</evidence>
<name>A0A371FP14_MUCPR</name>
<dbReference type="GO" id="GO:0004519">
    <property type="term" value="F:endonuclease activity"/>
    <property type="evidence" value="ECO:0007669"/>
    <property type="project" value="UniProtKB-KW"/>
</dbReference>
<dbReference type="EMBL" id="QJKJ01008337">
    <property type="protein sequence ID" value="RDX80056.1"/>
    <property type="molecule type" value="Genomic_DNA"/>
</dbReference>
<evidence type="ECO:0000313" key="13">
    <source>
        <dbReference type="Proteomes" id="UP000257109"/>
    </source>
</evidence>
<dbReference type="AlphaFoldDB" id="A0A371FP14"/>
<evidence type="ECO:0000259" key="10">
    <source>
        <dbReference type="Pfam" id="PF17919"/>
    </source>
</evidence>
<dbReference type="Gene3D" id="3.30.70.270">
    <property type="match status" value="1"/>
</dbReference>
<dbReference type="Proteomes" id="UP000257109">
    <property type="component" value="Unassembled WGS sequence"/>
</dbReference>
<dbReference type="SUPFAM" id="SSF56672">
    <property type="entry name" value="DNA/RNA polymerases"/>
    <property type="match status" value="1"/>
</dbReference>
<dbReference type="InterPro" id="IPR056648">
    <property type="entry name" value="DUF7746"/>
</dbReference>
<evidence type="ECO:0000256" key="8">
    <source>
        <dbReference type="SAM" id="MobiDB-lite"/>
    </source>
</evidence>
<dbReference type="PANTHER" id="PTHR33064:SF37">
    <property type="entry name" value="RIBONUCLEASE H"/>
    <property type="match status" value="1"/>
</dbReference>
<feature type="non-terminal residue" evidence="12">
    <location>
        <position position="1"/>
    </location>
</feature>
<feature type="compositionally biased region" description="Polar residues" evidence="8">
    <location>
        <begin position="280"/>
        <end position="294"/>
    </location>
</feature>
<evidence type="ECO:0000256" key="1">
    <source>
        <dbReference type="ARBA" id="ARBA00022670"/>
    </source>
</evidence>
<sequence>MSANNIYEWDIDAQTEYNILNTLQHMSMVTMAYQTTHDCSEETIINILVAGFSGQLKGWWDNYLTNDEKTSIYNAIKTDLDGKVIINEDKEEISDAVNTLIFTIAKHFIGDPSLWKDRSAELLSNLRCRTLGDFRSYKDTFLARVYTREDCHQPFWKEKFLVGFPRSLGDKVRDKIRSQSANGDIPYDNLSYGQLISYIQKGLSVNNLGYQHVQNKRRNNNSKRNLKTINLFLEENFQRKNMLKKKIRNLNLEPTIEEQINILLIETSEEEFEKESSSEDLNQIQQDEQVSSSEGEGKTPEINTLTKEQDLLFEVIDSILDPQEKKVFLNKLKKTLETKPKQKEFISSNKFDVCNILKRLENNFAKPTTIQDLQTEINNLKQEEIHQIILFQFEDYSDSDREIKEENESRDEENFMGLINRNKIQKFYIHIKIIVNDFVLDILALFDIGADSNYILEGLIPTKFFEETSKKIKAIIENQGLRIETNFLLVKNLKNEVILGTPFIKALFPLQISKEGITTWHLEKKIDQINFLKEEVSFGNIQTQLDKPQIMEKIHSLLKYIKITICSNLPHAFWNRKKHMFDLPYEKNFIEKQIPTKARSIQMNEEMLQYCQKEIKDLLDKGLIRKSKNPWSCAAFYVNKQAELERGTPRLVINYKPLNRALQWIRYPIPNKKDLLNRLNSAKIFSKFDMKSGFWQIQIKESDRYKTAFTVPFGQYEWNVMPFGLKNAPSEFQKIMNEIFNDYTKFTIVYIDDVLVFSESIDQHFRHLQIFINIIKQNGLTNPLPWSDIHTQVVKDIKLKVKSIKCLYLPIPQAFKIVETNAFDIGYGGILKQRVSTQEDVIAYTSKHWNSAQQNYSTVKKEVLAIVLCVSKFQSDLLNQRFLIRVDCKSAKEILQKDVKNLASKQIFARWQAILSVFDFESEYLKGSSNSLLDYLTRECLQEK</sequence>
<dbReference type="InterPro" id="IPR043502">
    <property type="entry name" value="DNA/RNA_pol_sf"/>
</dbReference>
<evidence type="ECO:0000256" key="4">
    <source>
        <dbReference type="ARBA" id="ARBA00022722"/>
    </source>
</evidence>
<evidence type="ECO:0000256" key="2">
    <source>
        <dbReference type="ARBA" id="ARBA00022679"/>
    </source>
</evidence>
<evidence type="ECO:0000259" key="9">
    <source>
        <dbReference type="Pfam" id="PF00078"/>
    </source>
</evidence>
<dbReference type="GO" id="GO:0006508">
    <property type="term" value="P:proteolysis"/>
    <property type="evidence" value="ECO:0007669"/>
    <property type="project" value="UniProtKB-KW"/>
</dbReference>
<dbReference type="InterPro" id="IPR000477">
    <property type="entry name" value="RT_dom"/>
</dbReference>
<dbReference type="CDD" id="cd09274">
    <property type="entry name" value="RNase_HI_RT_Ty3"/>
    <property type="match status" value="1"/>
</dbReference>
<dbReference type="Pfam" id="PF24925">
    <property type="entry name" value="DUF7746"/>
    <property type="match status" value="1"/>
</dbReference>
<protein>
    <recommendedName>
        <fullName evidence="14">Enzymatic polyprotein</fullName>
    </recommendedName>
</protein>
<keyword evidence="1" id="KW-0645">Protease</keyword>
<dbReference type="InterPro" id="IPR051320">
    <property type="entry name" value="Viral_Replic_Matur_Polypro"/>
</dbReference>
<dbReference type="Pfam" id="PF22909">
    <property type="entry name" value="Caulimovir_coat_dom"/>
    <property type="match status" value="1"/>
</dbReference>
<feature type="domain" description="Reverse transcriptase/retrotransposon-derived protein RNase H-like" evidence="10">
    <location>
        <begin position="786"/>
        <end position="884"/>
    </location>
</feature>
<organism evidence="12 13">
    <name type="scientific">Mucuna pruriens</name>
    <name type="common">Velvet bean</name>
    <name type="synonym">Dolichos pruriens</name>
    <dbReference type="NCBI Taxonomy" id="157652"/>
    <lineage>
        <taxon>Eukaryota</taxon>
        <taxon>Viridiplantae</taxon>
        <taxon>Streptophyta</taxon>
        <taxon>Embryophyta</taxon>
        <taxon>Tracheophyta</taxon>
        <taxon>Spermatophyta</taxon>
        <taxon>Magnoliopsida</taxon>
        <taxon>eudicotyledons</taxon>
        <taxon>Gunneridae</taxon>
        <taxon>Pentapetalae</taxon>
        <taxon>rosids</taxon>
        <taxon>fabids</taxon>
        <taxon>Fabales</taxon>
        <taxon>Fabaceae</taxon>
        <taxon>Papilionoideae</taxon>
        <taxon>50 kb inversion clade</taxon>
        <taxon>NPAAA clade</taxon>
        <taxon>indigoferoid/millettioid clade</taxon>
        <taxon>Phaseoleae</taxon>
        <taxon>Mucuna</taxon>
    </lineage>
</organism>
<evidence type="ECO:0000259" key="11">
    <source>
        <dbReference type="Pfam" id="PF24925"/>
    </source>
</evidence>
<evidence type="ECO:0008006" key="14">
    <source>
        <dbReference type="Google" id="ProtNLM"/>
    </source>
</evidence>
<dbReference type="CDD" id="cd01647">
    <property type="entry name" value="RT_LTR"/>
    <property type="match status" value="1"/>
</dbReference>
<feature type="domain" description="DUF7746" evidence="11">
    <location>
        <begin position="2"/>
        <end position="97"/>
    </location>
</feature>
<evidence type="ECO:0000313" key="12">
    <source>
        <dbReference type="EMBL" id="RDX80056.1"/>
    </source>
</evidence>
<dbReference type="OrthoDB" id="1735266at2759"/>
<dbReference type="GO" id="GO:0003964">
    <property type="term" value="F:RNA-directed DNA polymerase activity"/>
    <property type="evidence" value="ECO:0007669"/>
    <property type="project" value="UniProtKB-KW"/>
</dbReference>
<keyword evidence="7" id="KW-0695">RNA-directed DNA polymerase</keyword>
<dbReference type="Gene3D" id="3.10.10.10">
    <property type="entry name" value="HIV Type 1 Reverse Transcriptase, subunit A, domain 1"/>
    <property type="match status" value="1"/>
</dbReference>
<comment type="caution">
    <text evidence="12">The sequence shown here is derived from an EMBL/GenBank/DDBJ whole genome shotgun (WGS) entry which is preliminary data.</text>
</comment>
<dbReference type="FunFam" id="3.10.10.10:FF:000007">
    <property type="entry name" value="Retrovirus-related Pol polyprotein from transposon 17.6-like Protein"/>
    <property type="match status" value="1"/>
</dbReference>